<keyword evidence="4" id="KW-1185">Reference proteome</keyword>
<evidence type="ECO:0000313" key="4">
    <source>
        <dbReference type="Proteomes" id="UP001595765"/>
    </source>
</evidence>
<proteinExistence type="inferred from homology"/>
<sequence>MAQTLEGRKVAILAADGVERVELEEPRGALLGAGADTELLSLHGGDIQARQMDLDAAGTFSVDKLVSDASVDDYDALLMPGGTMNPDQLRTSADAVAFVKAFAEADKPMATICHGPWTMAEADVLRGRRITSYPSIRTDLRNAGADVVDEEVVVDGKLISSRSPADLPAFCATVVDRFAL</sequence>
<comment type="similarity">
    <text evidence="1">Belongs to the peptidase C56 family.</text>
</comment>
<evidence type="ECO:0000313" key="3">
    <source>
        <dbReference type="EMBL" id="MFC4032402.1"/>
    </source>
</evidence>
<dbReference type="CDD" id="cd03134">
    <property type="entry name" value="GATase1_PfpI_like"/>
    <property type="match status" value="1"/>
</dbReference>
<feature type="domain" description="DJ-1/PfpI" evidence="2">
    <location>
        <begin position="8"/>
        <end position="176"/>
    </location>
</feature>
<dbReference type="RefSeq" id="WP_386429340.1">
    <property type="nucleotide sequence ID" value="NZ_JBHSBB010000010.1"/>
</dbReference>
<dbReference type="PANTHER" id="PTHR42733:SF12">
    <property type="entry name" value="PROTEINASE"/>
    <property type="match status" value="1"/>
</dbReference>
<dbReference type="Gene3D" id="3.40.50.880">
    <property type="match status" value="1"/>
</dbReference>
<dbReference type="NCBIfam" id="TIGR01382">
    <property type="entry name" value="PfpI"/>
    <property type="match status" value="1"/>
</dbReference>
<name>A0ABV8HNC2_9ACTN</name>
<dbReference type="InterPro" id="IPR006286">
    <property type="entry name" value="C56_PfpI-like"/>
</dbReference>
<protein>
    <submittedName>
        <fullName evidence="3">Type 1 glutamine amidotransferase domain-containing protein</fullName>
    </submittedName>
</protein>
<accession>A0ABV8HNC2</accession>
<evidence type="ECO:0000259" key="2">
    <source>
        <dbReference type="Pfam" id="PF01965"/>
    </source>
</evidence>
<dbReference type="InterPro" id="IPR029062">
    <property type="entry name" value="Class_I_gatase-like"/>
</dbReference>
<dbReference type="PROSITE" id="PS51276">
    <property type="entry name" value="PEPTIDASE_C56_PFPI"/>
    <property type="match status" value="1"/>
</dbReference>
<dbReference type="EMBL" id="JBHSBB010000010">
    <property type="protein sequence ID" value="MFC4032402.1"/>
    <property type="molecule type" value="Genomic_DNA"/>
</dbReference>
<dbReference type="Proteomes" id="UP001595765">
    <property type="component" value="Unassembled WGS sequence"/>
</dbReference>
<dbReference type="PANTHER" id="PTHR42733">
    <property type="entry name" value="DJ-1 PROTEIN"/>
    <property type="match status" value="1"/>
</dbReference>
<evidence type="ECO:0000256" key="1">
    <source>
        <dbReference type="ARBA" id="ARBA00008542"/>
    </source>
</evidence>
<gene>
    <name evidence="3" type="ORF">ACFO3J_13025</name>
</gene>
<dbReference type="InterPro" id="IPR002818">
    <property type="entry name" value="DJ-1/PfpI"/>
</dbReference>
<dbReference type="Pfam" id="PF01965">
    <property type="entry name" value="DJ-1_PfpI"/>
    <property type="match status" value="1"/>
</dbReference>
<dbReference type="SUPFAM" id="SSF52317">
    <property type="entry name" value="Class I glutamine amidotransferase-like"/>
    <property type="match status" value="1"/>
</dbReference>
<reference evidence="4" key="1">
    <citation type="journal article" date="2019" name="Int. J. Syst. Evol. Microbiol.">
        <title>The Global Catalogue of Microorganisms (GCM) 10K type strain sequencing project: providing services to taxonomists for standard genome sequencing and annotation.</title>
        <authorList>
            <consortium name="The Broad Institute Genomics Platform"/>
            <consortium name="The Broad Institute Genome Sequencing Center for Infectious Disease"/>
            <person name="Wu L."/>
            <person name="Ma J."/>
        </authorList>
    </citation>
    <scope>NUCLEOTIDE SEQUENCE [LARGE SCALE GENOMIC DNA]</scope>
    <source>
        <strain evidence="4">CGMCC 4.7237</strain>
    </source>
</reference>
<keyword evidence="3" id="KW-0315">Glutamine amidotransferase</keyword>
<comment type="caution">
    <text evidence="3">The sequence shown here is derived from an EMBL/GenBank/DDBJ whole genome shotgun (WGS) entry which is preliminary data.</text>
</comment>
<organism evidence="3 4">
    <name type="scientific">Streptomyces polygonati</name>
    <dbReference type="NCBI Taxonomy" id="1617087"/>
    <lineage>
        <taxon>Bacteria</taxon>
        <taxon>Bacillati</taxon>
        <taxon>Actinomycetota</taxon>
        <taxon>Actinomycetes</taxon>
        <taxon>Kitasatosporales</taxon>
        <taxon>Streptomycetaceae</taxon>
        <taxon>Streptomyces</taxon>
    </lineage>
</organism>